<keyword evidence="2" id="KW-0547">Nucleotide-binding</keyword>
<keyword evidence="2" id="KW-0347">Helicase</keyword>
<proteinExistence type="predicted"/>
<dbReference type="InterPro" id="IPR014907">
    <property type="entry name" value="BT4734-like_N"/>
</dbReference>
<evidence type="ECO:0000313" key="2">
    <source>
        <dbReference type="EMBL" id="CAB4218647.1"/>
    </source>
</evidence>
<dbReference type="EMBL" id="LR797468">
    <property type="protein sequence ID" value="CAB4218647.1"/>
    <property type="molecule type" value="Genomic_DNA"/>
</dbReference>
<gene>
    <name evidence="2" type="ORF">UFOVP1605_39</name>
</gene>
<dbReference type="Pfam" id="PF08708">
    <property type="entry name" value="PriCT_1"/>
    <property type="match status" value="1"/>
</dbReference>
<sequence length="623" mass="71946">MKNTIITIYKNVFTEDANHIPLEKAFERIKNGRSEAMVKHIRSLPTKDEQNAIKINLPAICFSGIIPNGKREDARLEKHSGLVTLDFDELTPDVYAEKKRFFCNQKYTVAAFLSPRGNGLKILIRIADKTKHREHYGALLKEFAGLDKMNINPSRVCFESYDPEIYVNYNAEPYTTILTTEKEFKANVTTDSLAIFRKLEKWLQSKNEAFTSGNRNIYIFNLAGACCRYGINQSDCEQMMHQEYLANDSTFRLTEMVRTIKSAYKKNEASFGMCEFSNETFIEKQTRKEIKIDLDSPIVEDVIYGQSVMDEAMRLYHFGYESAESTGIPQIDNIFKWKKGELTILSGIGNHGKSEMLKFLILNKTIADKTKWALFSPENFPAHEFYHSLVETALGTGCTPQNYNRPDEETYRSMYKFISEHFFYIYPKELAPTPEYIKSRFLELIMKEKVEGCIIDPFNQMSNDYNSNGGRDDKYLETFLADICRFALSNNIFFVVISHPHKLKKNDTGGYDAPEVFDLAGGAMWNNKADNILIYHRPNRYKDPTDPICELHSRKIRRQNIVAKVGTETFEYSYPHRRFMFAESNLKNFSIANSQIEPEVMQPGLTPLKNFTESNKPDENVPF</sequence>
<name>A0A6J5SW45_9CAUD</name>
<dbReference type="GO" id="GO:0003697">
    <property type="term" value="F:single-stranded DNA binding"/>
    <property type="evidence" value="ECO:0007669"/>
    <property type="project" value="InterPro"/>
</dbReference>
<dbReference type="Gene3D" id="3.40.50.300">
    <property type="entry name" value="P-loop containing nucleotide triphosphate hydrolases"/>
    <property type="match status" value="1"/>
</dbReference>
<dbReference type="InterPro" id="IPR027032">
    <property type="entry name" value="Twinkle-like"/>
</dbReference>
<evidence type="ECO:0000259" key="1">
    <source>
        <dbReference type="SMART" id="SM00942"/>
    </source>
</evidence>
<dbReference type="Pfam" id="PF08800">
    <property type="entry name" value="BT4734-like_N"/>
    <property type="match status" value="1"/>
</dbReference>
<protein>
    <submittedName>
        <fullName evidence="2">DNA helicase, DnaB-like, C-terminal</fullName>
    </submittedName>
</protein>
<feature type="domain" description="Primase C-terminal 1" evidence="1">
    <location>
        <begin position="204"/>
        <end position="269"/>
    </location>
</feature>
<dbReference type="PANTHER" id="PTHR12873:SF6">
    <property type="entry name" value="TOPRIM DOMAIN-CONTAINING PROTEIN"/>
    <property type="match status" value="1"/>
</dbReference>
<keyword evidence="2" id="KW-0067">ATP-binding</keyword>
<dbReference type="SMART" id="SM00942">
    <property type="entry name" value="PriCT_1"/>
    <property type="match status" value="1"/>
</dbReference>
<dbReference type="GO" id="GO:0043139">
    <property type="term" value="F:5'-3' DNA helicase activity"/>
    <property type="evidence" value="ECO:0007669"/>
    <property type="project" value="InterPro"/>
</dbReference>
<dbReference type="InterPro" id="IPR027417">
    <property type="entry name" value="P-loop_NTPase"/>
</dbReference>
<dbReference type="PANTHER" id="PTHR12873">
    <property type="entry name" value="T7-LIKE MITOCHONDRIAL DNA HELICASE"/>
    <property type="match status" value="1"/>
</dbReference>
<reference evidence="2" key="1">
    <citation type="submission" date="2020-05" db="EMBL/GenBank/DDBJ databases">
        <authorList>
            <person name="Chiriac C."/>
            <person name="Salcher M."/>
            <person name="Ghai R."/>
            <person name="Kavagutti S V."/>
        </authorList>
    </citation>
    <scope>NUCLEOTIDE SEQUENCE</scope>
</reference>
<dbReference type="SUPFAM" id="SSF52540">
    <property type="entry name" value="P-loop containing nucleoside triphosphate hydrolases"/>
    <property type="match status" value="1"/>
</dbReference>
<keyword evidence="2" id="KW-0378">Hydrolase</keyword>
<organism evidence="2">
    <name type="scientific">uncultured Caudovirales phage</name>
    <dbReference type="NCBI Taxonomy" id="2100421"/>
    <lineage>
        <taxon>Viruses</taxon>
        <taxon>Duplodnaviria</taxon>
        <taxon>Heunggongvirae</taxon>
        <taxon>Uroviricota</taxon>
        <taxon>Caudoviricetes</taxon>
        <taxon>Peduoviridae</taxon>
        <taxon>Maltschvirus</taxon>
        <taxon>Maltschvirus maltsch</taxon>
    </lineage>
</organism>
<dbReference type="InterPro" id="IPR014820">
    <property type="entry name" value="PriCT_1"/>
</dbReference>
<accession>A0A6J5SW45</accession>